<accession>A0A921Z6C8</accession>
<evidence type="ECO:0000259" key="2">
    <source>
        <dbReference type="Pfam" id="PF12146"/>
    </source>
</evidence>
<keyword evidence="1" id="KW-0472">Membrane</keyword>
<proteinExistence type="predicted"/>
<evidence type="ECO:0000313" key="3">
    <source>
        <dbReference type="EMBL" id="KAG6452176.1"/>
    </source>
</evidence>
<keyword evidence="1" id="KW-1133">Transmembrane helix</keyword>
<dbReference type="PANTHER" id="PTHR12277">
    <property type="entry name" value="ALPHA/BETA HYDROLASE DOMAIN-CONTAINING PROTEIN"/>
    <property type="match status" value="1"/>
</dbReference>
<sequence length="278" mass="32100">MFQILRLILYRLWVVSALTLFSSLLVFWYYGFFTAFAIFIVGMSGILYNAQDLLLYYPNDPPDSRVFVLQPSNYKLPYESIKINNSDGVKIHMFFIKQASNSSHIPTMIFFHGNAGNMGQRLTNVSGFYHKLNINILMVEYRGYGLSEGTPSEKGLYNDAQSALDYLLQRNDIDPTKIIVFGRSLGGAIAIDLASRIEYRNKIWALVVENTFTSIPEMAQIILKWKCLQWLPQFCHKNKVCTLLYLSSSIFINYVLTIKFFNISVFNAKYKFVWQNTD</sequence>
<dbReference type="InterPro" id="IPR022742">
    <property type="entry name" value="Hydrolase_4"/>
</dbReference>
<feature type="domain" description="Serine aminopeptidase S33" evidence="2">
    <location>
        <begin position="107"/>
        <end position="240"/>
    </location>
</feature>
<keyword evidence="1" id="KW-0812">Transmembrane</keyword>
<organism evidence="3 4">
    <name type="scientific">Manduca sexta</name>
    <name type="common">Tobacco hawkmoth</name>
    <name type="synonym">Tobacco hornworm</name>
    <dbReference type="NCBI Taxonomy" id="7130"/>
    <lineage>
        <taxon>Eukaryota</taxon>
        <taxon>Metazoa</taxon>
        <taxon>Ecdysozoa</taxon>
        <taxon>Arthropoda</taxon>
        <taxon>Hexapoda</taxon>
        <taxon>Insecta</taxon>
        <taxon>Pterygota</taxon>
        <taxon>Neoptera</taxon>
        <taxon>Endopterygota</taxon>
        <taxon>Lepidoptera</taxon>
        <taxon>Glossata</taxon>
        <taxon>Ditrysia</taxon>
        <taxon>Bombycoidea</taxon>
        <taxon>Sphingidae</taxon>
        <taxon>Sphinginae</taxon>
        <taxon>Sphingini</taxon>
        <taxon>Manduca</taxon>
    </lineage>
</organism>
<dbReference type="PANTHER" id="PTHR12277:SF81">
    <property type="entry name" value="PROTEIN ABHD13"/>
    <property type="match status" value="1"/>
</dbReference>
<feature type="transmembrane region" description="Helical" evidence="1">
    <location>
        <begin position="36"/>
        <end position="57"/>
    </location>
</feature>
<evidence type="ECO:0000256" key="1">
    <source>
        <dbReference type="SAM" id="Phobius"/>
    </source>
</evidence>
<dbReference type="EMBL" id="JH668419">
    <property type="protein sequence ID" value="KAG6452176.1"/>
    <property type="molecule type" value="Genomic_DNA"/>
</dbReference>
<dbReference type="Proteomes" id="UP000791440">
    <property type="component" value="Unassembled WGS sequence"/>
</dbReference>
<keyword evidence="4" id="KW-1185">Reference proteome</keyword>
<dbReference type="Pfam" id="PF12146">
    <property type="entry name" value="Hydrolase_4"/>
    <property type="match status" value="1"/>
</dbReference>
<comment type="caution">
    <text evidence="3">The sequence shown here is derived from an EMBL/GenBank/DDBJ whole genome shotgun (WGS) entry which is preliminary data.</text>
</comment>
<gene>
    <name evidence="3" type="ORF">O3G_MSEX007499</name>
</gene>
<protein>
    <recommendedName>
        <fullName evidence="2">Serine aminopeptidase S33 domain-containing protein</fullName>
    </recommendedName>
</protein>
<feature type="transmembrane region" description="Helical" evidence="1">
    <location>
        <begin position="12"/>
        <end position="30"/>
    </location>
</feature>
<dbReference type="GO" id="GO:0016020">
    <property type="term" value="C:membrane"/>
    <property type="evidence" value="ECO:0007669"/>
    <property type="project" value="TreeGrafter"/>
</dbReference>
<evidence type="ECO:0000313" key="4">
    <source>
        <dbReference type="Proteomes" id="UP000791440"/>
    </source>
</evidence>
<name>A0A921Z6C8_MANSE</name>
<reference evidence="3" key="2">
    <citation type="submission" date="2020-12" db="EMBL/GenBank/DDBJ databases">
        <authorList>
            <person name="Kanost M."/>
        </authorList>
    </citation>
    <scope>NUCLEOTIDE SEQUENCE</scope>
</reference>
<reference evidence="3" key="1">
    <citation type="journal article" date="2016" name="Insect Biochem. Mol. Biol.">
        <title>Multifaceted biological insights from a draft genome sequence of the tobacco hornworm moth, Manduca sexta.</title>
        <authorList>
            <person name="Kanost M.R."/>
            <person name="Arrese E.L."/>
            <person name="Cao X."/>
            <person name="Chen Y.R."/>
            <person name="Chellapilla S."/>
            <person name="Goldsmith M.R."/>
            <person name="Grosse-Wilde E."/>
            <person name="Heckel D.G."/>
            <person name="Herndon N."/>
            <person name="Jiang H."/>
            <person name="Papanicolaou A."/>
            <person name="Qu J."/>
            <person name="Soulages J.L."/>
            <person name="Vogel H."/>
            <person name="Walters J."/>
            <person name="Waterhouse R.M."/>
            <person name="Ahn S.J."/>
            <person name="Almeida F.C."/>
            <person name="An C."/>
            <person name="Aqrawi P."/>
            <person name="Bretschneider A."/>
            <person name="Bryant W.B."/>
            <person name="Bucks S."/>
            <person name="Chao H."/>
            <person name="Chevignon G."/>
            <person name="Christen J.M."/>
            <person name="Clarke D.F."/>
            <person name="Dittmer N.T."/>
            <person name="Ferguson L.C.F."/>
            <person name="Garavelou S."/>
            <person name="Gordon K.H.J."/>
            <person name="Gunaratna R.T."/>
            <person name="Han Y."/>
            <person name="Hauser F."/>
            <person name="He Y."/>
            <person name="Heidel-Fischer H."/>
            <person name="Hirsh A."/>
            <person name="Hu Y."/>
            <person name="Jiang H."/>
            <person name="Kalra D."/>
            <person name="Klinner C."/>
            <person name="Konig C."/>
            <person name="Kovar C."/>
            <person name="Kroll A.R."/>
            <person name="Kuwar S.S."/>
            <person name="Lee S.L."/>
            <person name="Lehman R."/>
            <person name="Li K."/>
            <person name="Li Z."/>
            <person name="Liang H."/>
            <person name="Lovelace S."/>
            <person name="Lu Z."/>
            <person name="Mansfield J.H."/>
            <person name="McCulloch K.J."/>
            <person name="Mathew T."/>
            <person name="Morton B."/>
            <person name="Muzny D.M."/>
            <person name="Neunemann D."/>
            <person name="Ongeri F."/>
            <person name="Pauchet Y."/>
            <person name="Pu L.L."/>
            <person name="Pyrousis I."/>
            <person name="Rao X.J."/>
            <person name="Redding A."/>
            <person name="Roesel C."/>
            <person name="Sanchez-Gracia A."/>
            <person name="Schaack S."/>
            <person name="Shukla A."/>
            <person name="Tetreau G."/>
            <person name="Wang Y."/>
            <person name="Xiong G.H."/>
            <person name="Traut W."/>
            <person name="Walsh T.K."/>
            <person name="Worley K.C."/>
            <person name="Wu D."/>
            <person name="Wu W."/>
            <person name="Wu Y.Q."/>
            <person name="Zhang X."/>
            <person name="Zou Z."/>
            <person name="Zucker H."/>
            <person name="Briscoe A.D."/>
            <person name="Burmester T."/>
            <person name="Clem R.J."/>
            <person name="Feyereisen R."/>
            <person name="Grimmelikhuijzen C.J.P."/>
            <person name="Hamodrakas S.J."/>
            <person name="Hansson B.S."/>
            <person name="Huguet E."/>
            <person name="Jermiin L.S."/>
            <person name="Lan Q."/>
            <person name="Lehman H.K."/>
            <person name="Lorenzen M."/>
            <person name="Merzendorfer H."/>
            <person name="Michalopoulos I."/>
            <person name="Morton D.B."/>
            <person name="Muthukrishnan S."/>
            <person name="Oakeshott J.G."/>
            <person name="Palmer W."/>
            <person name="Park Y."/>
            <person name="Passarelli A.L."/>
            <person name="Rozas J."/>
            <person name="Schwartz L.M."/>
            <person name="Smith W."/>
            <person name="Southgate A."/>
            <person name="Vilcinskas A."/>
            <person name="Vogt R."/>
            <person name="Wang P."/>
            <person name="Werren J."/>
            <person name="Yu X.Q."/>
            <person name="Zhou J.J."/>
            <person name="Brown S.J."/>
            <person name="Scherer S.E."/>
            <person name="Richards S."/>
            <person name="Blissard G.W."/>
        </authorList>
    </citation>
    <scope>NUCLEOTIDE SEQUENCE</scope>
</reference>
<dbReference type="GO" id="GO:0008474">
    <property type="term" value="F:palmitoyl-(protein) hydrolase activity"/>
    <property type="evidence" value="ECO:0007669"/>
    <property type="project" value="TreeGrafter"/>
</dbReference>
<dbReference type="AlphaFoldDB" id="A0A921Z6C8"/>